<keyword evidence="5 10" id="KW-0418">Kinase</keyword>
<keyword evidence="8" id="KW-0472">Membrane</keyword>
<proteinExistence type="predicted"/>
<keyword evidence="6" id="KW-0067">ATP-binding</keyword>
<keyword evidence="3 10" id="KW-0808">Transferase</keyword>
<dbReference type="InterPro" id="IPR005467">
    <property type="entry name" value="His_kinase_dom"/>
</dbReference>
<dbReference type="eggNOG" id="COG4585">
    <property type="taxonomic scope" value="Bacteria"/>
</dbReference>
<dbReference type="GO" id="GO:0016020">
    <property type="term" value="C:membrane"/>
    <property type="evidence" value="ECO:0007669"/>
    <property type="project" value="InterPro"/>
</dbReference>
<keyword evidence="4" id="KW-0547">Nucleotide-binding</keyword>
<evidence type="ECO:0000256" key="8">
    <source>
        <dbReference type="SAM" id="Phobius"/>
    </source>
</evidence>
<evidence type="ECO:0000256" key="6">
    <source>
        <dbReference type="ARBA" id="ARBA00022840"/>
    </source>
</evidence>
<feature type="transmembrane region" description="Helical" evidence="8">
    <location>
        <begin position="148"/>
        <end position="167"/>
    </location>
</feature>
<dbReference type="Gene3D" id="3.30.565.10">
    <property type="entry name" value="Histidine kinase-like ATPase, C-terminal domain"/>
    <property type="match status" value="1"/>
</dbReference>
<dbReference type="CDD" id="cd16917">
    <property type="entry name" value="HATPase_UhpB-NarQ-NarX-like"/>
    <property type="match status" value="1"/>
</dbReference>
<dbReference type="GO" id="GO:0005524">
    <property type="term" value="F:ATP binding"/>
    <property type="evidence" value="ECO:0007669"/>
    <property type="project" value="UniProtKB-KW"/>
</dbReference>
<name>C0Z4P3_BREBN</name>
<dbReference type="InterPro" id="IPR056374">
    <property type="entry name" value="DesK/YvfT_N"/>
</dbReference>
<feature type="transmembrane region" description="Helical" evidence="8">
    <location>
        <begin position="120"/>
        <end position="142"/>
    </location>
</feature>
<evidence type="ECO:0000256" key="7">
    <source>
        <dbReference type="ARBA" id="ARBA00023012"/>
    </source>
</evidence>
<keyword evidence="8" id="KW-0812">Transmembrane</keyword>
<dbReference type="GO" id="GO:0046983">
    <property type="term" value="F:protein dimerization activity"/>
    <property type="evidence" value="ECO:0007669"/>
    <property type="project" value="InterPro"/>
</dbReference>
<dbReference type="PROSITE" id="PS50109">
    <property type="entry name" value="HIS_KIN"/>
    <property type="match status" value="1"/>
</dbReference>
<evidence type="ECO:0000256" key="4">
    <source>
        <dbReference type="ARBA" id="ARBA00022741"/>
    </source>
</evidence>
<dbReference type="Pfam" id="PF02518">
    <property type="entry name" value="HATPase_c"/>
    <property type="match status" value="1"/>
</dbReference>
<evidence type="ECO:0000256" key="1">
    <source>
        <dbReference type="ARBA" id="ARBA00000085"/>
    </source>
</evidence>
<evidence type="ECO:0000313" key="10">
    <source>
        <dbReference type="EMBL" id="BAH41770.1"/>
    </source>
</evidence>
<reference evidence="10 11" key="1">
    <citation type="submission" date="2005-03" db="EMBL/GenBank/DDBJ databases">
        <title>Brevibacillus brevis strain 47, complete genome.</title>
        <authorList>
            <person name="Hosoyama A."/>
            <person name="Yamada R."/>
            <person name="Hongo Y."/>
            <person name="Terui Y."/>
            <person name="Ankai A."/>
            <person name="Masuyama W."/>
            <person name="Sekiguchi M."/>
            <person name="Takeda T."/>
            <person name="Asano K."/>
            <person name="Ohji S."/>
            <person name="Ichikawa N."/>
            <person name="Narita S."/>
            <person name="Aoki N."/>
            <person name="Miura H."/>
            <person name="Matsushita S."/>
            <person name="Sekigawa T."/>
            <person name="Yamagata H."/>
            <person name="Yoshikawa H."/>
            <person name="Udaka S."/>
            <person name="Tanikawa S."/>
            <person name="Fujita N."/>
        </authorList>
    </citation>
    <scope>NUCLEOTIDE SEQUENCE [LARGE SCALE GENOMIC DNA]</scope>
    <source>
        <strain evidence="11">47 / JCM 6285 / NBRC 100599</strain>
    </source>
</reference>
<keyword evidence="8" id="KW-1133">Transmembrane helix</keyword>
<dbReference type="STRING" id="358681.BBR47_07930"/>
<feature type="transmembrane region" description="Helical" evidence="8">
    <location>
        <begin position="32"/>
        <end position="49"/>
    </location>
</feature>
<dbReference type="SUPFAM" id="SSF55874">
    <property type="entry name" value="ATPase domain of HSP90 chaperone/DNA topoisomerase II/histidine kinase"/>
    <property type="match status" value="1"/>
</dbReference>
<keyword evidence="11" id="KW-1185">Reference proteome</keyword>
<evidence type="ECO:0000259" key="9">
    <source>
        <dbReference type="PROSITE" id="PS50109"/>
    </source>
</evidence>
<keyword evidence="7" id="KW-0902">Two-component regulatory system</keyword>
<dbReference type="Gene3D" id="1.20.5.1930">
    <property type="match status" value="1"/>
</dbReference>
<dbReference type="InterPro" id="IPR050482">
    <property type="entry name" value="Sensor_HK_TwoCompSys"/>
</dbReference>
<feature type="transmembrane region" description="Helical" evidence="8">
    <location>
        <begin position="56"/>
        <end position="76"/>
    </location>
</feature>
<dbReference type="Pfam" id="PF23540">
    <property type="entry name" value="DesK_N"/>
    <property type="match status" value="1"/>
</dbReference>
<dbReference type="Pfam" id="PF07730">
    <property type="entry name" value="HisKA_3"/>
    <property type="match status" value="1"/>
</dbReference>
<comment type="catalytic activity">
    <reaction evidence="1">
        <text>ATP + protein L-histidine = ADP + protein N-phospho-L-histidine.</text>
        <dbReference type="EC" id="2.7.13.3"/>
    </reaction>
</comment>
<dbReference type="InterPro" id="IPR003594">
    <property type="entry name" value="HATPase_dom"/>
</dbReference>
<sequence length="396" mass="45301">MNSDTLERVAKKRWAIMQKQKWYHILQKNTGLSPYVWVVFYILPFYFIFRSSSTYEAVIGIIMIILFFICYVFSFLSKGWLIYFWTGVQIIISIAMTLMFGYVYFSLFLAFFIGNIENKIGFVTLYTVHLISTAISVNIGFFTKNAQLIGQLPFVLVSMVAVILLPVTTYNWNKREKLQGELEHANKRISELVKLEERQRIARDLHDTLGQKLSLIGLKSDLANKLINKNPALARTELEEIRQTARIALKEVREMVTQMRGTRLEDEMFRIKQIFKAADIEFVLEGDTNLTNTSLMTENVLCMCLKEAVNNIVKHSNATASSIVIEPTRTDLVVSVTDNGIGMAEELVYRGNGLRGMKERLEFVNGSMEIQSSVSGTQLVIRVPNIFKQPEQEAGR</sequence>
<dbReference type="PANTHER" id="PTHR24421:SF63">
    <property type="entry name" value="SENSOR HISTIDINE KINASE DESK"/>
    <property type="match status" value="1"/>
</dbReference>
<dbReference type="GO" id="GO:0000155">
    <property type="term" value="F:phosphorelay sensor kinase activity"/>
    <property type="evidence" value="ECO:0007669"/>
    <property type="project" value="InterPro"/>
</dbReference>
<dbReference type="EC" id="2.7.13.3" evidence="2"/>
<evidence type="ECO:0000256" key="5">
    <source>
        <dbReference type="ARBA" id="ARBA00022777"/>
    </source>
</evidence>
<evidence type="ECO:0000256" key="2">
    <source>
        <dbReference type="ARBA" id="ARBA00012438"/>
    </source>
</evidence>
<dbReference type="KEGG" id="bbe:BBR47_07930"/>
<protein>
    <recommendedName>
        <fullName evidence="2">histidine kinase</fullName>
        <ecNumber evidence="2">2.7.13.3</ecNumber>
    </recommendedName>
</protein>
<evidence type="ECO:0000313" key="11">
    <source>
        <dbReference type="Proteomes" id="UP000001877"/>
    </source>
</evidence>
<evidence type="ECO:0000256" key="3">
    <source>
        <dbReference type="ARBA" id="ARBA00022679"/>
    </source>
</evidence>
<dbReference type="EMBL" id="AP008955">
    <property type="protein sequence ID" value="BAH41770.1"/>
    <property type="molecule type" value="Genomic_DNA"/>
</dbReference>
<dbReference type="InterPro" id="IPR036890">
    <property type="entry name" value="HATPase_C_sf"/>
</dbReference>
<organism evidence="10 11">
    <name type="scientific">Brevibacillus brevis (strain 47 / JCM 6285 / NBRC 100599)</name>
    <dbReference type="NCBI Taxonomy" id="358681"/>
    <lineage>
        <taxon>Bacteria</taxon>
        <taxon>Bacillati</taxon>
        <taxon>Bacillota</taxon>
        <taxon>Bacilli</taxon>
        <taxon>Bacillales</taxon>
        <taxon>Paenibacillaceae</taxon>
        <taxon>Brevibacillus</taxon>
    </lineage>
</organism>
<dbReference type="HOGENOM" id="CLU_000445_20_8_9"/>
<dbReference type="InterPro" id="IPR011712">
    <property type="entry name" value="Sig_transdc_His_kin_sub3_dim/P"/>
</dbReference>
<feature type="transmembrane region" description="Helical" evidence="8">
    <location>
        <begin position="82"/>
        <end position="113"/>
    </location>
</feature>
<accession>C0Z4P3</accession>
<dbReference type="AlphaFoldDB" id="C0Z4P3"/>
<dbReference type="Proteomes" id="UP000001877">
    <property type="component" value="Chromosome"/>
</dbReference>
<dbReference type="PANTHER" id="PTHR24421">
    <property type="entry name" value="NITRATE/NITRITE SENSOR PROTEIN NARX-RELATED"/>
    <property type="match status" value="1"/>
</dbReference>
<gene>
    <name evidence="10" type="primary">desK</name>
    <name evidence="10" type="ordered locus">BBR47_07930</name>
</gene>
<feature type="domain" description="Histidine kinase" evidence="9">
    <location>
        <begin position="305"/>
        <end position="387"/>
    </location>
</feature>